<evidence type="ECO:0000256" key="1">
    <source>
        <dbReference type="ARBA" id="ARBA00022722"/>
    </source>
</evidence>
<dbReference type="GO" id="GO:0006139">
    <property type="term" value="P:nucleobase-containing compound metabolic process"/>
    <property type="evidence" value="ECO:0007669"/>
    <property type="project" value="InterPro"/>
</dbReference>
<dbReference type="AlphaFoldDB" id="A0A3L6TS84"/>
<dbReference type="Gene3D" id="3.30.420.10">
    <property type="entry name" value="Ribonuclease H-like superfamily/Ribonuclease H"/>
    <property type="match status" value="1"/>
</dbReference>
<dbReference type="InterPro" id="IPR002562">
    <property type="entry name" value="3'-5'_exonuclease_dom"/>
</dbReference>
<protein>
    <recommendedName>
        <fullName evidence="3">3'-5' exonuclease domain-containing protein</fullName>
    </recommendedName>
</protein>
<reference evidence="5" key="1">
    <citation type="journal article" date="2019" name="Nat. Commun.">
        <title>The genome of broomcorn millet.</title>
        <authorList>
            <person name="Zou C."/>
            <person name="Miki D."/>
            <person name="Li D."/>
            <person name="Tang Q."/>
            <person name="Xiao L."/>
            <person name="Rajput S."/>
            <person name="Deng P."/>
            <person name="Jia W."/>
            <person name="Huang R."/>
            <person name="Zhang M."/>
            <person name="Sun Y."/>
            <person name="Hu J."/>
            <person name="Fu X."/>
            <person name="Schnable P.S."/>
            <person name="Li F."/>
            <person name="Zhang H."/>
            <person name="Feng B."/>
            <person name="Zhu X."/>
            <person name="Liu R."/>
            <person name="Schnable J.C."/>
            <person name="Zhu J.-K."/>
            <person name="Zhang H."/>
        </authorList>
    </citation>
    <scope>NUCLEOTIDE SEQUENCE [LARGE SCALE GENOMIC DNA]</scope>
</reference>
<keyword evidence="1" id="KW-0540">Nuclease</keyword>
<dbReference type="Proteomes" id="UP000275267">
    <property type="component" value="Unassembled WGS sequence"/>
</dbReference>
<dbReference type="InterPro" id="IPR012337">
    <property type="entry name" value="RNaseH-like_sf"/>
</dbReference>
<proteinExistence type="predicted"/>
<dbReference type="STRING" id="4540.A0A3L6TS84"/>
<dbReference type="OrthoDB" id="704983at2759"/>
<organism evidence="4 5">
    <name type="scientific">Panicum miliaceum</name>
    <name type="common">Proso millet</name>
    <name type="synonym">Broomcorn millet</name>
    <dbReference type="NCBI Taxonomy" id="4540"/>
    <lineage>
        <taxon>Eukaryota</taxon>
        <taxon>Viridiplantae</taxon>
        <taxon>Streptophyta</taxon>
        <taxon>Embryophyta</taxon>
        <taxon>Tracheophyta</taxon>
        <taxon>Spermatophyta</taxon>
        <taxon>Magnoliopsida</taxon>
        <taxon>Liliopsida</taxon>
        <taxon>Poales</taxon>
        <taxon>Poaceae</taxon>
        <taxon>PACMAD clade</taxon>
        <taxon>Panicoideae</taxon>
        <taxon>Panicodae</taxon>
        <taxon>Paniceae</taxon>
        <taxon>Panicinae</taxon>
        <taxon>Panicum</taxon>
        <taxon>Panicum sect. Panicum</taxon>
    </lineage>
</organism>
<dbReference type="PANTHER" id="PTHR13620">
    <property type="entry name" value="3-5 EXONUCLEASE"/>
    <property type="match status" value="1"/>
</dbReference>
<feature type="domain" description="3'-5' exonuclease" evidence="3">
    <location>
        <begin position="64"/>
        <end position="239"/>
    </location>
</feature>
<evidence type="ECO:0000259" key="3">
    <source>
        <dbReference type="Pfam" id="PF01612"/>
    </source>
</evidence>
<keyword evidence="2" id="KW-0378">Hydrolase</keyword>
<evidence type="ECO:0000256" key="2">
    <source>
        <dbReference type="ARBA" id="ARBA00022801"/>
    </source>
</evidence>
<dbReference type="GO" id="GO:0003676">
    <property type="term" value="F:nucleic acid binding"/>
    <property type="evidence" value="ECO:0007669"/>
    <property type="project" value="InterPro"/>
</dbReference>
<dbReference type="GO" id="GO:0008408">
    <property type="term" value="F:3'-5' exonuclease activity"/>
    <property type="evidence" value="ECO:0007669"/>
    <property type="project" value="InterPro"/>
</dbReference>
<evidence type="ECO:0000313" key="4">
    <source>
        <dbReference type="EMBL" id="RLN43032.1"/>
    </source>
</evidence>
<dbReference type="GO" id="GO:0005634">
    <property type="term" value="C:nucleus"/>
    <property type="evidence" value="ECO:0007669"/>
    <property type="project" value="TreeGrafter"/>
</dbReference>
<sequence>MRGAGSVPDVSFGIPECSFQRRSAFIGHPSTIDCNSASPNARPLSQDKLLHTIVTCDAAAAVSYLEEIRGNPPQRGMMVGLDTEWKKLDGSAFTTALLQFCVGIRVLVFQVLYADGGNLPAVLKRFLTEEDYIFNGAHIENDVKRLRDDFGITVNNPINLQLVVLKASPRYEYLGGPLPLSGVRRSSLEKIAKAVLCLPRLLKEGADHDNFHSWYLLPSQVKYAATDAYLSYEIAKQLEVKDGYRF</sequence>
<dbReference type="GO" id="GO:0005737">
    <property type="term" value="C:cytoplasm"/>
    <property type="evidence" value="ECO:0007669"/>
    <property type="project" value="TreeGrafter"/>
</dbReference>
<dbReference type="EMBL" id="PQIB02000001">
    <property type="protein sequence ID" value="RLN43032.1"/>
    <property type="molecule type" value="Genomic_DNA"/>
</dbReference>
<accession>A0A3L6TS84</accession>
<evidence type="ECO:0000313" key="5">
    <source>
        <dbReference type="Proteomes" id="UP000275267"/>
    </source>
</evidence>
<name>A0A3L6TS84_PANMI</name>
<dbReference type="Pfam" id="PF01612">
    <property type="entry name" value="DNA_pol_A_exo1"/>
    <property type="match status" value="1"/>
</dbReference>
<keyword evidence="5" id="KW-1185">Reference proteome</keyword>
<gene>
    <name evidence="4" type="ORF">C2845_PM01G48240</name>
</gene>
<dbReference type="InterPro" id="IPR036397">
    <property type="entry name" value="RNaseH_sf"/>
</dbReference>
<dbReference type="PANTHER" id="PTHR13620:SF121">
    <property type="entry name" value="EMB|CAB82946.1-RELATED"/>
    <property type="match status" value="1"/>
</dbReference>
<dbReference type="InterPro" id="IPR051132">
    <property type="entry name" value="3-5_Exonuclease_domain"/>
</dbReference>
<dbReference type="SUPFAM" id="SSF53098">
    <property type="entry name" value="Ribonuclease H-like"/>
    <property type="match status" value="1"/>
</dbReference>
<comment type="caution">
    <text evidence="4">The sequence shown here is derived from an EMBL/GenBank/DDBJ whole genome shotgun (WGS) entry which is preliminary data.</text>
</comment>